<name>A0A1I7RN53_BURXY</name>
<dbReference type="AlphaFoldDB" id="A0A1I7RN53"/>
<dbReference type="WBParaSite" id="BXY_0213900.1">
    <property type="protein sequence ID" value="BXY_0213900.1"/>
    <property type="gene ID" value="BXY_0213900"/>
</dbReference>
<organism evidence="1 2">
    <name type="scientific">Bursaphelenchus xylophilus</name>
    <name type="common">Pinewood nematode worm</name>
    <name type="synonym">Aphelenchoides xylophilus</name>
    <dbReference type="NCBI Taxonomy" id="6326"/>
    <lineage>
        <taxon>Eukaryota</taxon>
        <taxon>Metazoa</taxon>
        <taxon>Ecdysozoa</taxon>
        <taxon>Nematoda</taxon>
        <taxon>Chromadorea</taxon>
        <taxon>Rhabditida</taxon>
        <taxon>Tylenchina</taxon>
        <taxon>Tylenchomorpha</taxon>
        <taxon>Aphelenchoidea</taxon>
        <taxon>Aphelenchoididae</taxon>
        <taxon>Bursaphelenchus</taxon>
    </lineage>
</organism>
<protein>
    <submittedName>
        <fullName evidence="2">Ovule protein</fullName>
    </submittedName>
</protein>
<dbReference type="Proteomes" id="UP000095284">
    <property type="component" value="Unplaced"/>
</dbReference>
<evidence type="ECO:0000313" key="2">
    <source>
        <dbReference type="WBParaSite" id="BXY_0213900.1"/>
    </source>
</evidence>
<sequence length="96" mass="10684">MGFSVCLEPKNTPSYCNARQGTRVFGRLSDFSPFRRNYNKPRVSPEKVASEKNSTHFALYNPICGAWPASIIDAEIVYYNIMSSSCSGICCWVSGC</sequence>
<reference evidence="2" key="1">
    <citation type="submission" date="2016-11" db="UniProtKB">
        <authorList>
            <consortium name="WormBaseParasite"/>
        </authorList>
    </citation>
    <scope>IDENTIFICATION</scope>
</reference>
<accession>A0A1I7RN53</accession>
<evidence type="ECO:0000313" key="1">
    <source>
        <dbReference type="Proteomes" id="UP000095284"/>
    </source>
</evidence>
<proteinExistence type="predicted"/>